<sequence>MPRLPLFLPLFVRGRRRVLEGSRLALRYTPPRRCSLSYPLSPPFLSLSLLLLLLLLVCPLHQPKVDFISNNAPHLPKGYQHPLNHHHNSHYLLHRPLSSSSSSFFITAHPKK</sequence>
<evidence type="ECO:0000313" key="2">
    <source>
        <dbReference type="Proteomes" id="UP000324222"/>
    </source>
</evidence>
<reference evidence="1 2" key="1">
    <citation type="submission" date="2019-05" db="EMBL/GenBank/DDBJ databases">
        <title>Another draft genome of Portunus trituberculatus and its Hox gene families provides insights of decapod evolution.</title>
        <authorList>
            <person name="Jeong J.-H."/>
            <person name="Song I."/>
            <person name="Kim S."/>
            <person name="Choi T."/>
            <person name="Kim D."/>
            <person name="Ryu S."/>
            <person name="Kim W."/>
        </authorList>
    </citation>
    <scope>NUCLEOTIDE SEQUENCE [LARGE SCALE GENOMIC DNA]</scope>
    <source>
        <tissue evidence="1">Muscle</tissue>
    </source>
</reference>
<dbReference type="EMBL" id="VSRR010017922">
    <property type="protein sequence ID" value="MPC60805.1"/>
    <property type="molecule type" value="Genomic_DNA"/>
</dbReference>
<accession>A0A5B7GTT1</accession>
<protein>
    <submittedName>
        <fullName evidence="1">Uncharacterized protein</fullName>
    </submittedName>
</protein>
<comment type="caution">
    <text evidence="1">The sequence shown here is derived from an EMBL/GenBank/DDBJ whole genome shotgun (WGS) entry which is preliminary data.</text>
</comment>
<gene>
    <name evidence="1" type="ORF">E2C01_054862</name>
</gene>
<dbReference type="Proteomes" id="UP000324222">
    <property type="component" value="Unassembled WGS sequence"/>
</dbReference>
<evidence type="ECO:0000313" key="1">
    <source>
        <dbReference type="EMBL" id="MPC60805.1"/>
    </source>
</evidence>
<organism evidence="1 2">
    <name type="scientific">Portunus trituberculatus</name>
    <name type="common">Swimming crab</name>
    <name type="synonym">Neptunus trituberculatus</name>
    <dbReference type="NCBI Taxonomy" id="210409"/>
    <lineage>
        <taxon>Eukaryota</taxon>
        <taxon>Metazoa</taxon>
        <taxon>Ecdysozoa</taxon>
        <taxon>Arthropoda</taxon>
        <taxon>Crustacea</taxon>
        <taxon>Multicrustacea</taxon>
        <taxon>Malacostraca</taxon>
        <taxon>Eumalacostraca</taxon>
        <taxon>Eucarida</taxon>
        <taxon>Decapoda</taxon>
        <taxon>Pleocyemata</taxon>
        <taxon>Brachyura</taxon>
        <taxon>Eubrachyura</taxon>
        <taxon>Portunoidea</taxon>
        <taxon>Portunidae</taxon>
        <taxon>Portuninae</taxon>
        <taxon>Portunus</taxon>
    </lineage>
</organism>
<name>A0A5B7GTT1_PORTR</name>
<keyword evidence="2" id="KW-1185">Reference proteome</keyword>
<proteinExistence type="predicted"/>
<dbReference type="AlphaFoldDB" id="A0A5B7GTT1"/>